<dbReference type="AlphaFoldDB" id="A0A232FCJ3"/>
<name>A0A232FCJ3_9HYME</name>
<keyword evidence="3" id="KW-1185">Reference proteome</keyword>
<feature type="compositionally biased region" description="Polar residues" evidence="1">
    <location>
        <begin position="1"/>
        <end position="11"/>
    </location>
</feature>
<gene>
    <name evidence="2" type="ORF">TSAR_008336</name>
</gene>
<sequence>MFSGLTNQVSNWMGKKAEDGSELPAEPDKRQQQAGDAGGREVSGGLVDERLAERRHSRAEPRRLQQAADPTAAEPATRDPAAASTEHVKDDDASRWVAGATGGADSGPASLAGTPTEDKDGQQAFGAVSTKALAGAKSLGGFLYSAVNKAGKSVAEASAKIKKTVEEN</sequence>
<evidence type="ECO:0000313" key="3">
    <source>
        <dbReference type="Proteomes" id="UP000215335"/>
    </source>
</evidence>
<reference evidence="2 3" key="1">
    <citation type="journal article" date="2017" name="Curr. Biol.">
        <title>The Evolution of Venom by Co-option of Single-Copy Genes.</title>
        <authorList>
            <person name="Martinson E.O."/>
            <person name="Mrinalini"/>
            <person name="Kelkar Y.D."/>
            <person name="Chang C.H."/>
            <person name="Werren J.H."/>
        </authorList>
    </citation>
    <scope>NUCLEOTIDE SEQUENCE [LARGE SCALE GENOMIC DNA]</scope>
    <source>
        <strain evidence="2 3">Alberta</strain>
        <tissue evidence="2">Whole body</tissue>
    </source>
</reference>
<dbReference type="OrthoDB" id="47923at2759"/>
<dbReference type="EMBL" id="NNAY01000462">
    <property type="protein sequence ID" value="OXU28203.1"/>
    <property type="molecule type" value="Genomic_DNA"/>
</dbReference>
<feature type="region of interest" description="Disordered" evidence="1">
    <location>
        <begin position="1"/>
        <end position="123"/>
    </location>
</feature>
<organism evidence="2 3">
    <name type="scientific">Trichomalopsis sarcophagae</name>
    <dbReference type="NCBI Taxonomy" id="543379"/>
    <lineage>
        <taxon>Eukaryota</taxon>
        <taxon>Metazoa</taxon>
        <taxon>Ecdysozoa</taxon>
        <taxon>Arthropoda</taxon>
        <taxon>Hexapoda</taxon>
        <taxon>Insecta</taxon>
        <taxon>Pterygota</taxon>
        <taxon>Neoptera</taxon>
        <taxon>Endopterygota</taxon>
        <taxon>Hymenoptera</taxon>
        <taxon>Apocrita</taxon>
        <taxon>Proctotrupomorpha</taxon>
        <taxon>Chalcidoidea</taxon>
        <taxon>Pteromalidae</taxon>
        <taxon>Pteromalinae</taxon>
        <taxon>Trichomalopsis</taxon>
    </lineage>
</organism>
<evidence type="ECO:0000256" key="1">
    <source>
        <dbReference type="SAM" id="MobiDB-lite"/>
    </source>
</evidence>
<proteinExistence type="predicted"/>
<feature type="compositionally biased region" description="Basic and acidic residues" evidence="1">
    <location>
        <begin position="47"/>
        <end position="63"/>
    </location>
</feature>
<evidence type="ECO:0000313" key="2">
    <source>
        <dbReference type="EMBL" id="OXU28203.1"/>
    </source>
</evidence>
<protein>
    <submittedName>
        <fullName evidence="2">Uncharacterized protein</fullName>
    </submittedName>
</protein>
<feature type="compositionally biased region" description="Low complexity" evidence="1">
    <location>
        <begin position="67"/>
        <end position="83"/>
    </location>
</feature>
<feature type="non-terminal residue" evidence="2">
    <location>
        <position position="168"/>
    </location>
</feature>
<dbReference type="Proteomes" id="UP000215335">
    <property type="component" value="Unassembled WGS sequence"/>
</dbReference>
<comment type="caution">
    <text evidence="2">The sequence shown here is derived from an EMBL/GenBank/DDBJ whole genome shotgun (WGS) entry which is preliminary data.</text>
</comment>
<accession>A0A232FCJ3</accession>